<feature type="compositionally biased region" description="Low complexity" evidence="8">
    <location>
        <begin position="567"/>
        <end position="594"/>
    </location>
</feature>
<feature type="compositionally biased region" description="Low complexity" evidence="8">
    <location>
        <begin position="407"/>
        <end position="418"/>
    </location>
</feature>
<sequence length="603" mass="61093">MGETSAPLVPGYEVLGVLGQGGFGVVYRARQLTVGREVALKLDNRVLLSDRDRRRFLREVTAAGALSGHPHVAGVYDAGVLPDGRPYMVLELCPGGSLSDRLAAYGPLGAAEVRDIGIKIADALAAAHAAGVLHRDVKPANILVNAYGLVVLSDFGLATRPGSAGGEHASVTRESLTPAYAPPEAFELTEPTAAGDVYALAATLYALLNGRPPRFPEGGVVNIAAILALHRLPVPDIPGAPSALVEVLRHGMASDPRQRIASAAELRDALAALGPDGAADHASLDHSFPAHVSGSYARPEASSPEVSVDPAVPRAIAQARTGQSAIPNPAVPGAGAPGAAQGNSAAGPYARTAPPRVRADAAPTTRPRAVRRPAVFAATAAVFAVLLVTGIVLLNPGGADKGGTGPSPGAAASHSPTGRTTAGGQGGFDVATYTAGCPAAEVSSAGAACVSTPECWAGTVSIAGDMTARSTPCAKPHVWETFAIAPLPPGVTSDQPTVEKHPTVTRVCSKYNLLLSRRGAATTIKADRWVITVLPPSAAKYAAGARGYRCLGRVDGPDRSASSFGRATYPTPSRSPAAAPAAAPAPVTGSSGSARPGRRADSR</sequence>
<evidence type="ECO:0000256" key="7">
    <source>
        <dbReference type="PROSITE-ProRule" id="PRU10141"/>
    </source>
</evidence>
<feature type="region of interest" description="Disordered" evidence="8">
    <location>
        <begin position="558"/>
        <end position="603"/>
    </location>
</feature>
<accession>A0ABW6VBX7</accession>
<dbReference type="RefSeq" id="WP_387345282.1">
    <property type="nucleotide sequence ID" value="NZ_JBIAXI010000020.1"/>
</dbReference>
<evidence type="ECO:0000256" key="6">
    <source>
        <dbReference type="ARBA" id="ARBA00022840"/>
    </source>
</evidence>
<dbReference type="Gene3D" id="1.10.510.10">
    <property type="entry name" value="Transferase(Phosphotransferase) domain 1"/>
    <property type="match status" value="1"/>
</dbReference>
<dbReference type="SMART" id="SM00220">
    <property type="entry name" value="S_TKc"/>
    <property type="match status" value="1"/>
</dbReference>
<reference evidence="11 12" key="1">
    <citation type="submission" date="2024-10" db="EMBL/GenBank/DDBJ databases">
        <title>The Natural Products Discovery Center: Release of the First 8490 Sequenced Strains for Exploring Actinobacteria Biosynthetic Diversity.</title>
        <authorList>
            <person name="Kalkreuter E."/>
            <person name="Kautsar S.A."/>
            <person name="Yang D."/>
            <person name="Bader C.D."/>
            <person name="Teijaro C.N."/>
            <person name="Fluegel L."/>
            <person name="Davis C.M."/>
            <person name="Simpson J.R."/>
            <person name="Lauterbach L."/>
            <person name="Steele A.D."/>
            <person name="Gui C."/>
            <person name="Meng S."/>
            <person name="Li G."/>
            <person name="Viehrig K."/>
            <person name="Ye F."/>
            <person name="Su P."/>
            <person name="Kiefer A.F."/>
            <person name="Nichols A."/>
            <person name="Cepeda A.J."/>
            <person name="Yan W."/>
            <person name="Fan B."/>
            <person name="Jiang Y."/>
            <person name="Adhikari A."/>
            <person name="Zheng C.-J."/>
            <person name="Schuster L."/>
            <person name="Cowan T.M."/>
            <person name="Smanski M.J."/>
            <person name="Chevrette M.G."/>
            <person name="De Carvalho L.P.S."/>
            <person name="Shen B."/>
        </authorList>
    </citation>
    <scope>NUCLEOTIDE SEQUENCE [LARGE SCALE GENOMIC DNA]</scope>
    <source>
        <strain evidence="11 12">NPDC001281</strain>
    </source>
</reference>
<keyword evidence="2" id="KW-0723">Serine/threonine-protein kinase</keyword>
<evidence type="ECO:0000313" key="11">
    <source>
        <dbReference type="EMBL" id="MFF4776864.1"/>
    </source>
</evidence>
<feature type="transmembrane region" description="Helical" evidence="9">
    <location>
        <begin position="374"/>
        <end position="394"/>
    </location>
</feature>
<dbReference type="PROSITE" id="PS00108">
    <property type="entry name" value="PROTEIN_KINASE_ST"/>
    <property type="match status" value="1"/>
</dbReference>
<dbReference type="PANTHER" id="PTHR43289">
    <property type="entry name" value="MITOGEN-ACTIVATED PROTEIN KINASE KINASE KINASE 20-RELATED"/>
    <property type="match status" value="1"/>
</dbReference>
<feature type="region of interest" description="Disordered" evidence="8">
    <location>
        <begin position="319"/>
        <end position="366"/>
    </location>
</feature>
<dbReference type="PROSITE" id="PS50011">
    <property type="entry name" value="PROTEIN_KINASE_DOM"/>
    <property type="match status" value="1"/>
</dbReference>
<name>A0ABW6VBX7_MICFU</name>
<dbReference type="InterPro" id="IPR000719">
    <property type="entry name" value="Prot_kinase_dom"/>
</dbReference>
<evidence type="ECO:0000256" key="4">
    <source>
        <dbReference type="ARBA" id="ARBA00022741"/>
    </source>
</evidence>
<evidence type="ECO:0000259" key="10">
    <source>
        <dbReference type="PROSITE" id="PS50011"/>
    </source>
</evidence>
<keyword evidence="4 7" id="KW-0547">Nucleotide-binding</keyword>
<keyword evidence="6 7" id="KW-0067">ATP-binding</keyword>
<dbReference type="EC" id="2.7.11.1" evidence="1"/>
<dbReference type="InterPro" id="IPR017441">
    <property type="entry name" value="Protein_kinase_ATP_BS"/>
</dbReference>
<dbReference type="PROSITE" id="PS00107">
    <property type="entry name" value="PROTEIN_KINASE_ATP"/>
    <property type="match status" value="1"/>
</dbReference>
<evidence type="ECO:0000256" key="3">
    <source>
        <dbReference type="ARBA" id="ARBA00022679"/>
    </source>
</evidence>
<keyword evidence="9" id="KW-1133">Transmembrane helix</keyword>
<dbReference type="PANTHER" id="PTHR43289:SF6">
    <property type="entry name" value="SERINE_THREONINE-PROTEIN KINASE NEKL-3"/>
    <property type="match status" value="1"/>
</dbReference>
<feature type="binding site" evidence="7">
    <location>
        <position position="41"/>
    </location>
    <ligand>
        <name>ATP</name>
        <dbReference type="ChEBI" id="CHEBI:30616"/>
    </ligand>
</feature>
<evidence type="ECO:0000256" key="9">
    <source>
        <dbReference type="SAM" id="Phobius"/>
    </source>
</evidence>
<dbReference type="EMBL" id="JBIAXI010000020">
    <property type="protein sequence ID" value="MFF4776864.1"/>
    <property type="molecule type" value="Genomic_DNA"/>
</dbReference>
<feature type="region of interest" description="Disordered" evidence="8">
    <location>
        <begin position="399"/>
        <end position="423"/>
    </location>
</feature>
<feature type="domain" description="Protein kinase" evidence="10">
    <location>
        <begin position="12"/>
        <end position="284"/>
    </location>
</feature>
<evidence type="ECO:0000256" key="1">
    <source>
        <dbReference type="ARBA" id="ARBA00012513"/>
    </source>
</evidence>
<proteinExistence type="predicted"/>
<dbReference type="SUPFAM" id="SSF56112">
    <property type="entry name" value="Protein kinase-like (PK-like)"/>
    <property type="match status" value="1"/>
</dbReference>
<keyword evidence="5 11" id="KW-0418">Kinase</keyword>
<organism evidence="11 12">
    <name type="scientific">Microtetraspora fusca</name>
    <dbReference type="NCBI Taxonomy" id="1997"/>
    <lineage>
        <taxon>Bacteria</taxon>
        <taxon>Bacillati</taxon>
        <taxon>Actinomycetota</taxon>
        <taxon>Actinomycetes</taxon>
        <taxon>Streptosporangiales</taxon>
        <taxon>Streptosporangiaceae</taxon>
        <taxon>Microtetraspora</taxon>
    </lineage>
</organism>
<evidence type="ECO:0000313" key="12">
    <source>
        <dbReference type="Proteomes" id="UP001602119"/>
    </source>
</evidence>
<keyword evidence="9" id="KW-0472">Membrane</keyword>
<evidence type="ECO:0000256" key="2">
    <source>
        <dbReference type="ARBA" id="ARBA00022527"/>
    </source>
</evidence>
<evidence type="ECO:0000256" key="5">
    <source>
        <dbReference type="ARBA" id="ARBA00022777"/>
    </source>
</evidence>
<evidence type="ECO:0000256" key="8">
    <source>
        <dbReference type="SAM" id="MobiDB-lite"/>
    </source>
</evidence>
<keyword evidence="12" id="KW-1185">Reference proteome</keyword>
<comment type="caution">
    <text evidence="11">The sequence shown here is derived from an EMBL/GenBank/DDBJ whole genome shotgun (WGS) entry which is preliminary data.</text>
</comment>
<protein>
    <recommendedName>
        <fullName evidence="1">non-specific serine/threonine protein kinase</fullName>
        <ecNumber evidence="1">2.7.11.1</ecNumber>
    </recommendedName>
</protein>
<dbReference type="InterPro" id="IPR008271">
    <property type="entry name" value="Ser/Thr_kinase_AS"/>
</dbReference>
<dbReference type="InterPro" id="IPR011009">
    <property type="entry name" value="Kinase-like_dom_sf"/>
</dbReference>
<feature type="compositionally biased region" description="Low complexity" evidence="8">
    <location>
        <begin position="325"/>
        <end position="366"/>
    </location>
</feature>
<keyword evidence="3 11" id="KW-0808">Transferase</keyword>
<dbReference type="Pfam" id="PF00069">
    <property type="entry name" value="Pkinase"/>
    <property type="match status" value="1"/>
</dbReference>
<dbReference type="Proteomes" id="UP001602119">
    <property type="component" value="Unassembled WGS sequence"/>
</dbReference>
<gene>
    <name evidence="11" type="ORF">ACFY05_28775</name>
</gene>
<dbReference type="GO" id="GO:0004674">
    <property type="term" value="F:protein serine/threonine kinase activity"/>
    <property type="evidence" value="ECO:0007669"/>
    <property type="project" value="UniProtKB-EC"/>
</dbReference>
<keyword evidence="9" id="KW-0812">Transmembrane</keyword>
<dbReference type="CDD" id="cd14014">
    <property type="entry name" value="STKc_PknB_like"/>
    <property type="match status" value="1"/>
</dbReference>